<comment type="cofactor">
    <cofactor evidence="1">
        <name>[4Fe-4S] cluster</name>
        <dbReference type="ChEBI" id="CHEBI:49883"/>
    </cofactor>
</comment>
<gene>
    <name evidence="8" type="ORF">NCTC10571_01989</name>
</gene>
<organism evidence="8 9">
    <name type="scientific">Megamonas hypermegale</name>
    <dbReference type="NCBI Taxonomy" id="158847"/>
    <lineage>
        <taxon>Bacteria</taxon>
        <taxon>Bacillati</taxon>
        <taxon>Bacillota</taxon>
        <taxon>Negativicutes</taxon>
        <taxon>Selenomonadales</taxon>
        <taxon>Selenomonadaceae</taxon>
        <taxon>Megamonas</taxon>
    </lineage>
</organism>
<feature type="domain" description="4Fe-4S ferredoxin-type" evidence="7">
    <location>
        <begin position="209"/>
        <end position="233"/>
    </location>
</feature>
<keyword evidence="3" id="KW-0004">4Fe-4S</keyword>
<dbReference type="Gene3D" id="3.30.70.20">
    <property type="match status" value="1"/>
</dbReference>
<evidence type="ECO:0000256" key="3">
    <source>
        <dbReference type="ARBA" id="ARBA00022485"/>
    </source>
</evidence>
<sequence>MDIDKVYNLFFSPTDTTKFVLQFLSEQISPNYKNINLTSRNTNLDDVSLDENDLVFLGVPSYAGRVPITFKERFSKIKGNNALAIIVVTFGNRAQEDTLIELFDMAKEQGFRILAGSAVVTEHSIIHDFGKGRPDRKDKAELISFMQKVKNKLQEDILLVDEIPGNRPYKEVKLAPMAPDFVKENCVACGKCASECPTGAIDSKTYKCNSEKCISCLRCVKVCPINCRFVDNRVLENLRVHLTPLCSERKDNQFYL</sequence>
<dbReference type="InterPro" id="IPR050157">
    <property type="entry name" value="PSI_iron-sulfur_center"/>
</dbReference>
<dbReference type="PANTHER" id="PTHR24960">
    <property type="entry name" value="PHOTOSYSTEM I IRON-SULFUR CENTER-RELATED"/>
    <property type="match status" value="1"/>
</dbReference>
<proteinExistence type="predicted"/>
<dbReference type="PROSITE" id="PS51379">
    <property type="entry name" value="4FE4S_FER_2"/>
    <property type="match status" value="2"/>
</dbReference>
<evidence type="ECO:0000256" key="4">
    <source>
        <dbReference type="ARBA" id="ARBA00022723"/>
    </source>
</evidence>
<evidence type="ECO:0000256" key="1">
    <source>
        <dbReference type="ARBA" id="ARBA00001966"/>
    </source>
</evidence>
<dbReference type="Proteomes" id="UP000255234">
    <property type="component" value="Unassembled WGS sequence"/>
</dbReference>
<evidence type="ECO:0000313" key="8">
    <source>
        <dbReference type="EMBL" id="STY71815.1"/>
    </source>
</evidence>
<dbReference type="GO" id="GO:0046872">
    <property type="term" value="F:metal ion binding"/>
    <property type="evidence" value="ECO:0007669"/>
    <property type="project" value="UniProtKB-KW"/>
</dbReference>
<dbReference type="PANTHER" id="PTHR24960:SF79">
    <property type="entry name" value="PHOTOSYSTEM I IRON-SULFUR CENTER"/>
    <property type="match status" value="1"/>
</dbReference>
<dbReference type="InterPro" id="IPR017900">
    <property type="entry name" value="4Fe4S_Fe_S_CS"/>
</dbReference>
<dbReference type="Gene3D" id="3.40.50.360">
    <property type="match status" value="1"/>
</dbReference>
<evidence type="ECO:0000259" key="7">
    <source>
        <dbReference type="PROSITE" id="PS51379"/>
    </source>
</evidence>
<evidence type="ECO:0000256" key="5">
    <source>
        <dbReference type="ARBA" id="ARBA00023004"/>
    </source>
</evidence>
<reference evidence="8 9" key="1">
    <citation type="submission" date="2018-06" db="EMBL/GenBank/DDBJ databases">
        <authorList>
            <consortium name="Pathogen Informatics"/>
            <person name="Doyle S."/>
        </authorList>
    </citation>
    <scope>NUCLEOTIDE SEQUENCE [LARGE SCALE GENOMIC DNA]</scope>
    <source>
        <strain evidence="8 9">NCTC10571</strain>
    </source>
</reference>
<dbReference type="EMBL" id="UGPP01000001">
    <property type="protein sequence ID" value="STY71815.1"/>
    <property type="molecule type" value="Genomic_DNA"/>
</dbReference>
<keyword evidence="6" id="KW-0411">Iron-sulfur</keyword>
<dbReference type="PROSITE" id="PS00198">
    <property type="entry name" value="4FE4S_FER_1"/>
    <property type="match status" value="2"/>
</dbReference>
<evidence type="ECO:0000313" key="9">
    <source>
        <dbReference type="Proteomes" id="UP000255234"/>
    </source>
</evidence>
<feature type="domain" description="4Fe-4S ferredoxin-type" evidence="7">
    <location>
        <begin position="177"/>
        <end position="206"/>
    </location>
</feature>
<keyword evidence="5" id="KW-0408">Iron</keyword>
<dbReference type="GO" id="GO:0051539">
    <property type="term" value="F:4 iron, 4 sulfur cluster binding"/>
    <property type="evidence" value="ECO:0007669"/>
    <property type="project" value="UniProtKB-KW"/>
</dbReference>
<dbReference type="SUPFAM" id="SSF52218">
    <property type="entry name" value="Flavoproteins"/>
    <property type="match status" value="1"/>
</dbReference>
<comment type="function">
    <text evidence="2">Ferredoxins are iron-sulfur proteins that transfer electrons in a wide variety of metabolic reactions.</text>
</comment>
<dbReference type="Pfam" id="PF00037">
    <property type="entry name" value="Fer4"/>
    <property type="match status" value="2"/>
</dbReference>
<accession>A0A378NVF7</accession>
<dbReference type="InterPro" id="IPR017896">
    <property type="entry name" value="4Fe4S_Fe-S-bd"/>
</dbReference>
<dbReference type="SUPFAM" id="SSF54862">
    <property type="entry name" value="4Fe-4S ferredoxins"/>
    <property type="match status" value="1"/>
</dbReference>
<dbReference type="InterPro" id="IPR029039">
    <property type="entry name" value="Flavoprotein-like_sf"/>
</dbReference>
<dbReference type="AlphaFoldDB" id="A0A378NVF7"/>
<name>A0A378NVF7_9FIRM</name>
<dbReference type="RefSeq" id="WP_115152003.1">
    <property type="nucleotide sequence ID" value="NZ_UGPP01000001.1"/>
</dbReference>
<protein>
    <submittedName>
        <fullName evidence="8">Ferredoxin I</fullName>
    </submittedName>
</protein>
<evidence type="ECO:0000256" key="2">
    <source>
        <dbReference type="ARBA" id="ARBA00003532"/>
    </source>
</evidence>
<keyword evidence="4" id="KW-0479">Metal-binding</keyword>
<evidence type="ECO:0000256" key="6">
    <source>
        <dbReference type="ARBA" id="ARBA00023014"/>
    </source>
</evidence>